<sequence>MKLMKSRTKVSTYLGVEVQQNENSIQIHQTRYFEEIIDKFHFNDAHPSRIPMETKLRLTVNDTDAGQHKKELGYGKSFPYRELIGSLIDLYSPDIAYAIGQLSRYVQQPTQQHIGAAKCVLRYLVGIKGMGIEYSVGKESQKTNPLVIDGFCDSDWGNDSDRRKSV</sequence>
<dbReference type="Proteomes" id="UP000198211">
    <property type="component" value="Unassembled WGS sequence"/>
</dbReference>
<reference evidence="2" key="1">
    <citation type="submission" date="2017-03" db="EMBL/GenBank/DDBJ databases">
        <title>Phytopthora megakarya and P. palmivora, two closely related causual agents of cacao black pod achieved similar genome size and gene model numbers by different mechanisms.</title>
        <authorList>
            <person name="Ali S."/>
            <person name="Shao J."/>
            <person name="Larry D.J."/>
            <person name="Kronmiller B."/>
            <person name="Shen D."/>
            <person name="Strem M.D."/>
            <person name="Melnick R.L."/>
            <person name="Guiltinan M.J."/>
            <person name="Tyler B.M."/>
            <person name="Meinhardt L.W."/>
            <person name="Bailey B.A."/>
        </authorList>
    </citation>
    <scope>NUCLEOTIDE SEQUENCE [LARGE SCALE GENOMIC DNA]</scope>
    <source>
        <strain evidence="2">zdho120</strain>
    </source>
</reference>
<evidence type="ECO:0000313" key="2">
    <source>
        <dbReference type="Proteomes" id="UP000198211"/>
    </source>
</evidence>
<proteinExistence type="predicted"/>
<accession>A0A225V787</accession>
<dbReference type="PANTHER" id="PTHR11439:SF491">
    <property type="entry name" value="INTEGRASE CATALYTIC DOMAIN-CONTAINING PROTEIN"/>
    <property type="match status" value="1"/>
</dbReference>
<protein>
    <recommendedName>
        <fullName evidence="3">Reverse transcriptase Ty1/copia-type domain-containing protein</fullName>
    </recommendedName>
</protein>
<dbReference type="STRING" id="4795.A0A225V787"/>
<dbReference type="EMBL" id="NBNE01006690">
    <property type="protein sequence ID" value="OWZ01656.1"/>
    <property type="molecule type" value="Genomic_DNA"/>
</dbReference>
<feature type="non-terminal residue" evidence="1">
    <location>
        <position position="166"/>
    </location>
</feature>
<keyword evidence="2" id="KW-1185">Reference proteome</keyword>
<dbReference type="OrthoDB" id="117958at2759"/>
<evidence type="ECO:0000313" key="1">
    <source>
        <dbReference type="EMBL" id="OWZ01656.1"/>
    </source>
</evidence>
<evidence type="ECO:0008006" key="3">
    <source>
        <dbReference type="Google" id="ProtNLM"/>
    </source>
</evidence>
<dbReference type="PANTHER" id="PTHR11439">
    <property type="entry name" value="GAG-POL-RELATED RETROTRANSPOSON"/>
    <property type="match status" value="1"/>
</dbReference>
<gene>
    <name evidence="1" type="ORF">PHMEG_00026917</name>
</gene>
<comment type="caution">
    <text evidence="1">The sequence shown here is derived from an EMBL/GenBank/DDBJ whole genome shotgun (WGS) entry which is preliminary data.</text>
</comment>
<organism evidence="1 2">
    <name type="scientific">Phytophthora megakarya</name>
    <dbReference type="NCBI Taxonomy" id="4795"/>
    <lineage>
        <taxon>Eukaryota</taxon>
        <taxon>Sar</taxon>
        <taxon>Stramenopiles</taxon>
        <taxon>Oomycota</taxon>
        <taxon>Peronosporomycetes</taxon>
        <taxon>Peronosporales</taxon>
        <taxon>Peronosporaceae</taxon>
        <taxon>Phytophthora</taxon>
    </lineage>
</organism>
<dbReference type="AlphaFoldDB" id="A0A225V787"/>
<name>A0A225V787_9STRA</name>